<dbReference type="NCBIfam" id="NF005589">
    <property type="entry name" value="PRK07314.1"/>
    <property type="match status" value="1"/>
</dbReference>
<dbReference type="PANTHER" id="PTHR11712">
    <property type="entry name" value="POLYKETIDE SYNTHASE-RELATED"/>
    <property type="match status" value="1"/>
</dbReference>
<proteinExistence type="inferred from homology"/>
<dbReference type="Pfam" id="PF02801">
    <property type="entry name" value="Ketoacyl-synt_C"/>
    <property type="match status" value="1"/>
</dbReference>
<organism evidence="5 6">
    <name type="scientific">Phytoactinopolyspora halotolerans</name>
    <dbReference type="NCBI Taxonomy" id="1981512"/>
    <lineage>
        <taxon>Bacteria</taxon>
        <taxon>Bacillati</taxon>
        <taxon>Actinomycetota</taxon>
        <taxon>Actinomycetes</taxon>
        <taxon>Jiangellales</taxon>
        <taxon>Jiangellaceae</taxon>
        <taxon>Phytoactinopolyspora</taxon>
    </lineage>
</organism>
<evidence type="ECO:0000256" key="2">
    <source>
        <dbReference type="ARBA" id="ARBA00022679"/>
    </source>
</evidence>
<dbReference type="SUPFAM" id="SSF53901">
    <property type="entry name" value="Thiolase-like"/>
    <property type="match status" value="2"/>
</dbReference>
<evidence type="ECO:0000256" key="1">
    <source>
        <dbReference type="ARBA" id="ARBA00008467"/>
    </source>
</evidence>
<dbReference type="InterPro" id="IPR016039">
    <property type="entry name" value="Thiolase-like"/>
</dbReference>
<name>A0A6L9S3Z5_9ACTN</name>
<dbReference type="SMART" id="SM00825">
    <property type="entry name" value="PKS_KS"/>
    <property type="match status" value="1"/>
</dbReference>
<evidence type="ECO:0000259" key="4">
    <source>
        <dbReference type="PROSITE" id="PS52004"/>
    </source>
</evidence>
<dbReference type="RefSeq" id="WP_163732589.1">
    <property type="nucleotide sequence ID" value="NZ_JAAGOA010000002.1"/>
</dbReference>
<dbReference type="Pfam" id="PF00109">
    <property type="entry name" value="ketoacyl-synt"/>
    <property type="match status" value="1"/>
</dbReference>
<dbReference type="Proteomes" id="UP000475214">
    <property type="component" value="Unassembled WGS sequence"/>
</dbReference>
<dbReference type="EMBL" id="JAAGOA010000002">
    <property type="protein sequence ID" value="NED99167.1"/>
    <property type="molecule type" value="Genomic_DNA"/>
</dbReference>
<sequence>MSAATRRRVVVTGIGAVTPLGNDAPQTWTSLLAGRSGVREITTFDASTFPVRIAGQVTGFDVKAAIPDRRHRRYLSRGAGYGVAAAVEALQQAGALAGTDPYRRGVSVGGTVGRVGLQELADMSWQLESTGHASIYRQSPAEVLTRDQNVAPAVIAEIGDLRGPFIAVSTACAGSAHAIGEAYRRIEEGDADLMLAGGHDALTTWMDVLGFALLGALTTDDADQPGRACKPFDARRNGFVLGEGAVMAVLEEREHALARNAPILAELAGYASSLNAYRITDSPPDGGGAISAMRDAVAASGVGPDGVDYIVAHGTGTPGNDASETVAIKEVFGAHAYDLLVSSPKSMAGHLTSAAAGLNLLAALGAIEHGVVPPTINLAQPDPKLDLDYVPGAARRRDVRAVLVNAFAFGGTNACFVVTAHTRSD</sequence>
<dbReference type="InterPro" id="IPR014030">
    <property type="entry name" value="Ketoacyl_synth_N"/>
</dbReference>
<dbReference type="CDD" id="cd00834">
    <property type="entry name" value="KAS_I_II"/>
    <property type="match status" value="1"/>
</dbReference>
<dbReference type="InterPro" id="IPR000794">
    <property type="entry name" value="Beta-ketoacyl_synthase"/>
</dbReference>
<keyword evidence="6" id="KW-1185">Reference proteome</keyword>
<comment type="caution">
    <text evidence="5">The sequence shown here is derived from an EMBL/GenBank/DDBJ whole genome shotgun (WGS) entry which is preliminary data.</text>
</comment>
<evidence type="ECO:0000256" key="3">
    <source>
        <dbReference type="RuleBase" id="RU003694"/>
    </source>
</evidence>
<comment type="similarity">
    <text evidence="1 3">Belongs to the thiolase-like superfamily. Beta-ketoacyl-ACP synthases family.</text>
</comment>
<dbReference type="PANTHER" id="PTHR11712:SF336">
    <property type="entry name" value="3-OXOACYL-[ACYL-CARRIER-PROTEIN] SYNTHASE, MITOCHONDRIAL"/>
    <property type="match status" value="1"/>
</dbReference>
<keyword evidence="2 3" id="KW-0808">Transferase</keyword>
<dbReference type="AlphaFoldDB" id="A0A6L9S3Z5"/>
<feature type="domain" description="Ketosynthase family 3 (KS3)" evidence="4">
    <location>
        <begin position="6"/>
        <end position="420"/>
    </location>
</feature>
<evidence type="ECO:0000313" key="6">
    <source>
        <dbReference type="Proteomes" id="UP000475214"/>
    </source>
</evidence>
<gene>
    <name evidence="5" type="ORF">G1H10_03190</name>
</gene>
<evidence type="ECO:0000313" key="5">
    <source>
        <dbReference type="EMBL" id="NED99167.1"/>
    </source>
</evidence>
<dbReference type="InterPro" id="IPR020841">
    <property type="entry name" value="PKS_Beta-ketoAc_synthase_dom"/>
</dbReference>
<accession>A0A6L9S3Z5</accession>
<dbReference type="Gene3D" id="3.40.47.10">
    <property type="match status" value="1"/>
</dbReference>
<dbReference type="PROSITE" id="PS52004">
    <property type="entry name" value="KS3_2"/>
    <property type="match status" value="1"/>
</dbReference>
<dbReference type="GO" id="GO:0004315">
    <property type="term" value="F:3-oxoacyl-[acyl-carrier-protein] synthase activity"/>
    <property type="evidence" value="ECO:0007669"/>
    <property type="project" value="TreeGrafter"/>
</dbReference>
<dbReference type="GO" id="GO:0006633">
    <property type="term" value="P:fatty acid biosynthetic process"/>
    <property type="evidence" value="ECO:0007669"/>
    <property type="project" value="TreeGrafter"/>
</dbReference>
<dbReference type="InterPro" id="IPR014031">
    <property type="entry name" value="Ketoacyl_synth_C"/>
</dbReference>
<dbReference type="GO" id="GO:0005829">
    <property type="term" value="C:cytosol"/>
    <property type="evidence" value="ECO:0007669"/>
    <property type="project" value="TreeGrafter"/>
</dbReference>
<protein>
    <submittedName>
        <fullName evidence="5">Beta-ketoacyl-[acyl-carrier-protein] synthase family protein</fullName>
    </submittedName>
</protein>
<reference evidence="5 6" key="1">
    <citation type="submission" date="2020-02" db="EMBL/GenBank/DDBJ databases">
        <authorList>
            <person name="Li X.-J."/>
            <person name="Han X.-M."/>
        </authorList>
    </citation>
    <scope>NUCLEOTIDE SEQUENCE [LARGE SCALE GENOMIC DNA]</scope>
    <source>
        <strain evidence="5 6">CCTCC AB 2017055</strain>
    </source>
</reference>